<feature type="compositionally biased region" description="Low complexity" evidence="1">
    <location>
        <begin position="74"/>
        <end position="90"/>
    </location>
</feature>
<dbReference type="PANTHER" id="PTHR35778">
    <property type="entry name" value="SIGNALING MUCIN HKR1-RELATED"/>
    <property type="match status" value="1"/>
</dbReference>
<evidence type="ECO:0000256" key="1">
    <source>
        <dbReference type="SAM" id="MobiDB-lite"/>
    </source>
</evidence>
<keyword evidence="5" id="KW-1185">Reference proteome</keyword>
<feature type="compositionally biased region" description="Polar residues" evidence="1">
    <location>
        <begin position="326"/>
        <end position="344"/>
    </location>
</feature>
<sequence>MIRRSTIIFAASLALLSTLEPATCFAAAAPAPNRDELERPRFVRKEIKRFVIGPRNGTTTTGLDAGNGPGGERPSTTSPLDTLTDSLTTPAVAESPTHTRSDQLGDHSGQTTTDHTASPSSSMDITSDHGTTPEFVTTAAAASSTHASSHSQESTNQGPSSQATQADSSTANTNTDTAGATSNTGKTNTDTVKQPITPKSQTLDTSPADTSLGLPTTSPFTKTSGTQNTDTKTGQSAGSSQSGDQGPGGISSVLSPVIVPSVTPSIGNGPTKQTDTRIPSSGPESTPSHRTNINDQSTSHELGATPVQPQSSASQTTLPNAPGAVSSVTPVQPDTRPASSTGGAATTLPHGGNDNQSPIAEPTVTPTHAAGSILPSLTLPGYGDTTAAASTAASAMETNTSNGNAVVGLPGAQSSGIPLPASQTGVVASATVLGGGVHSGESNAAASNTGSAETTKAGSVFSTQEVNLPIPTGSALYTALTHALGSVPGDGSTMLPNGVVVPTAAQTINAGGQLAGSTVSDGLLVPISPAGAHSTTVPVAAQATNAGGQLAGSTVSDGLLVPISPAGAHSTTVPVAAQATGAGGQLAGSTVSDGLLVPISPAGAHSTTEPAAAQATSAGGQLAGSTVSDGLLVPVISPVGAHSTTVPAAAQATSAGGQLTGFTVSNGLLVPIVSPAGAHSTTVPAAAQATSAGGQLTGFTVSDGLLVPISPAGAHSNTMPAAAQATSAGGQLAGFTVSDGLLVPVVPTSAVSIAAPPSVPSEGSLPPGYTVSDGLIVSISHTAVALPSTVPPANTQSDLAGLTLSDGLLVPISTVAALPTLPPLTNSNGIVIPAASATVPVIPTAYSEALTNTAVAPLVPVLTNSDGSIIPNPAVATNTNLPSIPVSPVVPFVTASSVNLVPNPAAATNTALPPLVPASTDSNGSILPNPADATNTALAPIALTSLAPTVTAPTGTVPNTGVPLPAATTNAAIPASTGLIVGSSTLSNGAVVPITAGGVLGSSTQSNGNVVPITAAAASAASGFTTLPNGSVVPVSNAPAQASTPLPNGSAIPVASVQETSQGTPAVAQPSTVAPAVQSFPTDAKGPFTQQPIGYDSLTTQSIPTNIIVQPSISGSGAASSTGSMATGLPTGVPLILYPPQGPKQQPENTDMIQIGFKYPLNYDFVWTHNESQQQIFKYLPLGISYGLNIDPSNVTMQTLRAWDTTRDLHYITTLALAWIPSGLVDTLSLLVQTRTSRFYTNPDDSTNTLLSMINNAIPIPADNSTDGGSSLYGSQPTSSASAKTNGSPIGGDIGNSQPVRPSSIGIGVGVAAGAAAYGAAMFFVARRYKKRRQSHGRSPSMFNSPVMSHIGPDAGAGAALMSGGIDRSISPYHDEDGRAGSRGSGRSGSTGRQQISAPVMAENSLGWN</sequence>
<keyword evidence="2" id="KW-0812">Transmembrane</keyword>
<feature type="chain" id="PRO_5045163252" description="Basic proline-rich protein" evidence="3">
    <location>
        <begin position="25"/>
        <end position="1409"/>
    </location>
</feature>
<evidence type="ECO:0008006" key="6">
    <source>
        <dbReference type="Google" id="ProtNLM"/>
    </source>
</evidence>
<evidence type="ECO:0000256" key="3">
    <source>
        <dbReference type="SAM" id="SignalP"/>
    </source>
</evidence>
<name>A0ABR4ANC2_9LECA</name>
<dbReference type="Proteomes" id="UP001590950">
    <property type="component" value="Unassembled WGS sequence"/>
</dbReference>
<comment type="caution">
    <text evidence="4">The sequence shown here is derived from an EMBL/GenBank/DDBJ whole genome shotgun (WGS) entry which is preliminary data.</text>
</comment>
<proteinExistence type="predicted"/>
<evidence type="ECO:0000313" key="4">
    <source>
        <dbReference type="EMBL" id="KAL2047049.1"/>
    </source>
</evidence>
<protein>
    <recommendedName>
        <fullName evidence="6">Basic proline-rich protein</fullName>
    </recommendedName>
</protein>
<feature type="region of interest" description="Disordered" evidence="1">
    <location>
        <begin position="1366"/>
        <end position="1409"/>
    </location>
</feature>
<feature type="region of interest" description="Disordered" evidence="1">
    <location>
        <begin position="1265"/>
        <end position="1299"/>
    </location>
</feature>
<accession>A0ABR4ANC2</accession>
<feature type="compositionally biased region" description="Polar residues" evidence="1">
    <location>
        <begin position="186"/>
        <end position="233"/>
    </location>
</feature>
<feature type="region of interest" description="Disordered" evidence="1">
    <location>
        <begin position="53"/>
        <end position="376"/>
    </location>
</feature>
<evidence type="ECO:0000313" key="5">
    <source>
        <dbReference type="Proteomes" id="UP001590950"/>
    </source>
</evidence>
<keyword evidence="2" id="KW-1133">Transmembrane helix</keyword>
<feature type="compositionally biased region" description="Low complexity" evidence="1">
    <location>
        <begin position="160"/>
        <end position="185"/>
    </location>
</feature>
<evidence type="ECO:0000256" key="2">
    <source>
        <dbReference type="SAM" id="Phobius"/>
    </source>
</evidence>
<feature type="compositionally biased region" description="Low complexity" evidence="1">
    <location>
        <begin position="234"/>
        <end position="267"/>
    </location>
</feature>
<dbReference type="PANTHER" id="PTHR35778:SF1">
    <property type="entry name" value="SIGNALING MUCIN HKR1-RELATED"/>
    <property type="match status" value="1"/>
</dbReference>
<feature type="compositionally biased region" description="Polar residues" evidence="1">
    <location>
        <begin position="307"/>
        <end position="319"/>
    </location>
</feature>
<feature type="compositionally biased region" description="Polar residues" evidence="1">
    <location>
        <begin position="268"/>
        <end position="300"/>
    </location>
</feature>
<organism evidence="4 5">
    <name type="scientific">Stereocaulon virgatum</name>
    <dbReference type="NCBI Taxonomy" id="373712"/>
    <lineage>
        <taxon>Eukaryota</taxon>
        <taxon>Fungi</taxon>
        <taxon>Dikarya</taxon>
        <taxon>Ascomycota</taxon>
        <taxon>Pezizomycotina</taxon>
        <taxon>Lecanoromycetes</taxon>
        <taxon>OSLEUM clade</taxon>
        <taxon>Lecanoromycetidae</taxon>
        <taxon>Lecanorales</taxon>
        <taxon>Lecanorineae</taxon>
        <taxon>Stereocaulaceae</taxon>
        <taxon>Stereocaulon</taxon>
    </lineage>
</organism>
<keyword evidence="3" id="KW-0732">Signal</keyword>
<feature type="compositionally biased region" description="Low complexity" evidence="1">
    <location>
        <begin position="137"/>
        <end position="151"/>
    </location>
</feature>
<feature type="compositionally biased region" description="Polar residues" evidence="1">
    <location>
        <begin position="1265"/>
        <end position="1288"/>
    </location>
</feature>
<feature type="transmembrane region" description="Helical" evidence="2">
    <location>
        <begin position="1305"/>
        <end position="1326"/>
    </location>
</feature>
<feature type="compositionally biased region" description="Polar residues" evidence="1">
    <location>
        <begin position="108"/>
        <end position="130"/>
    </location>
</feature>
<gene>
    <name evidence="4" type="ORF">N7G274_001067</name>
</gene>
<dbReference type="InterPro" id="IPR039295">
    <property type="entry name" value="MSB2"/>
</dbReference>
<dbReference type="EMBL" id="JBEFKJ010000003">
    <property type="protein sequence ID" value="KAL2047049.1"/>
    <property type="molecule type" value="Genomic_DNA"/>
</dbReference>
<feature type="signal peptide" evidence="3">
    <location>
        <begin position="1"/>
        <end position="24"/>
    </location>
</feature>
<keyword evidence="2" id="KW-0472">Membrane</keyword>
<reference evidence="4 5" key="1">
    <citation type="submission" date="2024-09" db="EMBL/GenBank/DDBJ databases">
        <title>Rethinking Asexuality: The Enigmatic Case of Functional Sexual Genes in Lepraria (Stereocaulaceae).</title>
        <authorList>
            <person name="Doellman M."/>
            <person name="Sun Y."/>
            <person name="Barcenas-Pena A."/>
            <person name="Lumbsch H.T."/>
            <person name="Grewe F."/>
        </authorList>
    </citation>
    <scope>NUCLEOTIDE SEQUENCE [LARGE SCALE GENOMIC DNA]</scope>
    <source>
        <strain evidence="4 5">Mercado 3170</strain>
    </source>
</reference>